<organism evidence="4 5">
    <name type="scientific">Reinekea blandensis MED297</name>
    <dbReference type="NCBI Taxonomy" id="314283"/>
    <lineage>
        <taxon>Bacteria</taxon>
        <taxon>Pseudomonadati</taxon>
        <taxon>Pseudomonadota</taxon>
        <taxon>Gammaproteobacteria</taxon>
        <taxon>Oceanospirillales</taxon>
        <taxon>Saccharospirillaceae</taxon>
        <taxon>Reinekea</taxon>
    </lineage>
</organism>
<feature type="binding site" evidence="2">
    <location>
        <position position="33"/>
    </location>
    <ligand>
        <name>S-adenosyl-L-methionine</name>
        <dbReference type="ChEBI" id="CHEBI:59789"/>
    </ligand>
</feature>
<evidence type="ECO:0000313" key="4">
    <source>
        <dbReference type="EMBL" id="EAR08861.1"/>
    </source>
</evidence>
<evidence type="ECO:0000256" key="2">
    <source>
        <dbReference type="PIRSR" id="PIRSR018249-2"/>
    </source>
</evidence>
<dbReference type="Gene3D" id="3.40.50.150">
    <property type="entry name" value="Vaccinia Virus protein VP39"/>
    <property type="match status" value="1"/>
</dbReference>
<comment type="caution">
    <text evidence="4">The sequence shown here is derived from an EMBL/GenBank/DDBJ whole genome shotgun (WGS) entry which is preliminary data.</text>
</comment>
<dbReference type="HOGENOM" id="CLU_050931_0_0_6"/>
<reference evidence="4 5" key="1">
    <citation type="submission" date="2006-02" db="EMBL/GenBank/DDBJ databases">
        <authorList>
            <person name="Pinhassi J."/>
            <person name="Pedros-Alio C."/>
            <person name="Ferriera S."/>
            <person name="Johnson J."/>
            <person name="Kravitz S."/>
            <person name="Halpern A."/>
            <person name="Remington K."/>
            <person name="Beeson K."/>
            <person name="Tran B."/>
            <person name="Rogers Y.-H."/>
            <person name="Friedman R."/>
            <person name="Venter J.C."/>
        </authorList>
    </citation>
    <scope>NUCLEOTIDE SEQUENCE [LARGE SCALE GENOMIC DNA]</scope>
    <source>
        <strain evidence="4 5">MED297</strain>
    </source>
</reference>
<evidence type="ECO:0000313" key="5">
    <source>
        <dbReference type="Proteomes" id="UP000005953"/>
    </source>
</evidence>
<evidence type="ECO:0000256" key="1">
    <source>
        <dbReference type="ARBA" id="ARBA00022679"/>
    </source>
</evidence>
<keyword evidence="5" id="KW-1185">Reference proteome</keyword>
<accession>A4BG66</accession>
<dbReference type="GO" id="GO:0032259">
    <property type="term" value="P:methylation"/>
    <property type="evidence" value="ECO:0007669"/>
    <property type="project" value="UniProtKB-KW"/>
</dbReference>
<keyword evidence="4" id="KW-0489">Methyltransferase</keyword>
<feature type="binding site" evidence="2">
    <location>
        <begin position="61"/>
        <end position="62"/>
    </location>
    <ligand>
        <name>S-adenosyl-L-methionine</name>
        <dbReference type="ChEBI" id="CHEBI:59789"/>
    </ligand>
</feature>
<name>A4BG66_9GAMM</name>
<sequence length="235" mass="26538">MNLLLAHRKKSRSPGDDMAMVESRRRFLQQGHYAALADHLTELCRNQLPEQPTIWDAGCGEGYYTTHLADAMPEARVFGLDISKPAIQAASQYKKIDWCVASSTHPPYQADAFDAIVSVFSRVDSDPFDQVLKPGGQVFLVAPDNDHLQALRNIIYDQVRPYDTSKHLSYLDQRFTLTQQTRLEVPLRLPDAQAVEDLLGMTPHAHRRSAAVDARLNALTTLEDTACFRIYQFTH</sequence>
<dbReference type="STRING" id="314283.MED297_04307"/>
<dbReference type="AlphaFoldDB" id="A4BG66"/>
<dbReference type="GO" id="GO:0008168">
    <property type="term" value="F:methyltransferase activity"/>
    <property type="evidence" value="ECO:0007669"/>
    <property type="project" value="UniProtKB-KW"/>
</dbReference>
<dbReference type="InterPro" id="IPR016718">
    <property type="entry name" value="rRNA_m1G-MeTrfase_A_prd"/>
</dbReference>
<dbReference type="Pfam" id="PF13649">
    <property type="entry name" value="Methyltransf_25"/>
    <property type="match status" value="1"/>
</dbReference>
<keyword evidence="2" id="KW-0949">S-adenosyl-L-methionine</keyword>
<feature type="binding site" evidence="2">
    <location>
        <position position="147"/>
    </location>
    <ligand>
        <name>S-adenosyl-L-methionine</name>
        <dbReference type="ChEBI" id="CHEBI:59789"/>
    </ligand>
</feature>
<dbReference type="EMBL" id="AAOE01000015">
    <property type="protein sequence ID" value="EAR08861.1"/>
    <property type="molecule type" value="Genomic_DNA"/>
</dbReference>
<dbReference type="Proteomes" id="UP000005953">
    <property type="component" value="Unassembled WGS sequence"/>
</dbReference>
<gene>
    <name evidence="4" type="ORF">MED297_04307</name>
</gene>
<dbReference type="InterPro" id="IPR029063">
    <property type="entry name" value="SAM-dependent_MTases_sf"/>
</dbReference>
<proteinExistence type="predicted"/>
<dbReference type="InterPro" id="IPR041698">
    <property type="entry name" value="Methyltransf_25"/>
</dbReference>
<dbReference type="PANTHER" id="PTHR43861">
    <property type="entry name" value="TRANS-ACONITATE 2-METHYLTRANSFERASE-RELATED"/>
    <property type="match status" value="1"/>
</dbReference>
<protein>
    <submittedName>
        <fullName evidence="4">rRNA (Guanine-N(1)-)-methyltransferase</fullName>
    </submittedName>
</protein>
<dbReference type="PIRSF" id="PIRSF018249">
    <property type="entry name" value="MyrA_prd"/>
    <property type="match status" value="1"/>
</dbReference>
<feature type="domain" description="Methyltransferase" evidence="3">
    <location>
        <begin position="54"/>
        <end position="133"/>
    </location>
</feature>
<dbReference type="SUPFAM" id="SSF53335">
    <property type="entry name" value="S-adenosyl-L-methionine-dependent methyltransferases"/>
    <property type="match status" value="1"/>
</dbReference>
<keyword evidence="1 4" id="KW-0808">Transferase</keyword>
<evidence type="ECO:0000259" key="3">
    <source>
        <dbReference type="Pfam" id="PF13649"/>
    </source>
</evidence>
<dbReference type="CDD" id="cd02440">
    <property type="entry name" value="AdoMet_MTases"/>
    <property type="match status" value="1"/>
</dbReference>